<keyword evidence="5 8" id="KW-0378">Hydrolase</keyword>
<evidence type="ECO:0000256" key="6">
    <source>
        <dbReference type="ARBA" id="ARBA00022833"/>
    </source>
</evidence>
<dbReference type="EMBL" id="JAVRIC010000017">
    <property type="protein sequence ID" value="MDT0498108.1"/>
    <property type="molecule type" value="Genomic_DNA"/>
</dbReference>
<comment type="function">
    <text evidence="8">Catalyzes the hydrolytic deamination of guanine, producing xanthine and ammonia.</text>
</comment>
<dbReference type="PANTHER" id="PTHR11271">
    <property type="entry name" value="GUANINE DEAMINASE"/>
    <property type="match status" value="1"/>
</dbReference>
<dbReference type="GO" id="GO:0008892">
    <property type="term" value="F:guanine deaminase activity"/>
    <property type="evidence" value="ECO:0007669"/>
    <property type="project" value="UniProtKB-EC"/>
</dbReference>
<evidence type="ECO:0000256" key="3">
    <source>
        <dbReference type="ARBA" id="ARBA00012781"/>
    </source>
</evidence>
<dbReference type="Gene3D" id="2.30.40.10">
    <property type="entry name" value="Urease, subunit C, domain 1"/>
    <property type="match status" value="1"/>
</dbReference>
<sequence length="435" mass="47873">MNARLTAHRGALLHFLTDPGEHDEAGAYEYFTDGLLLVADGRVQGLGPAETLLATLPADVEIVEHGNGLLLPGFIDTHIHYPQTEIIGSGGRQLLDWLSDYTFPAEARFGDAAYAREVADFFLDELLRNGTTTALVFGTVHRTSVDAFMQASQSRGLRMIAGKAMMDRHCPENLRDTAASSDRDNRALIERWHGTDRLHYAITPRFAVTCSDAQMQAAGTLAAEQPDVYVHSHLAENFGEIDWVHELHPWSRSYLDVYDRYGLVRERSVYAHCLHLDDTDRARLHEAEAGIAFCPTSNLYLGSGLFDLAATDAAGVRFGMGTDVGGGTSFSMLRTLGEAYKVAQLRQQTLTPLRAFYLATLGGARVLHLDDRIGSFRSGNEADFVVLDLAATPLLARRSAQARTLDETLRLAMTLGDDRAIRRCYVMGEAVERAA</sequence>
<dbReference type="InterPro" id="IPR014311">
    <property type="entry name" value="Guanine_deaminase"/>
</dbReference>
<keyword evidence="4 8" id="KW-0479">Metal-binding</keyword>
<feature type="domain" description="Amidohydrolase-related" evidence="9">
    <location>
        <begin position="70"/>
        <end position="430"/>
    </location>
</feature>
<dbReference type="SUPFAM" id="SSF51338">
    <property type="entry name" value="Composite domain of metallo-dependent hydrolases"/>
    <property type="match status" value="1"/>
</dbReference>
<reference evidence="10 11" key="1">
    <citation type="submission" date="2023-09" db="EMBL/GenBank/DDBJ databases">
        <authorList>
            <person name="Rey-Velasco X."/>
        </authorList>
    </citation>
    <scope>NUCLEOTIDE SEQUENCE [LARGE SCALE GENOMIC DNA]</scope>
    <source>
        <strain evidence="10 11">W345</strain>
    </source>
</reference>
<evidence type="ECO:0000256" key="1">
    <source>
        <dbReference type="ARBA" id="ARBA00004984"/>
    </source>
</evidence>
<evidence type="ECO:0000256" key="5">
    <source>
        <dbReference type="ARBA" id="ARBA00022801"/>
    </source>
</evidence>
<evidence type="ECO:0000313" key="11">
    <source>
        <dbReference type="Proteomes" id="UP001254608"/>
    </source>
</evidence>
<dbReference type="InterPro" id="IPR006680">
    <property type="entry name" value="Amidohydro-rel"/>
</dbReference>
<dbReference type="NCBIfam" id="TIGR02967">
    <property type="entry name" value="guan_deamin"/>
    <property type="match status" value="1"/>
</dbReference>
<dbReference type="EC" id="3.5.4.3" evidence="3 7"/>
<dbReference type="Proteomes" id="UP001254608">
    <property type="component" value="Unassembled WGS sequence"/>
</dbReference>
<comment type="cofactor">
    <cofactor evidence="8">
        <name>Zn(2+)</name>
        <dbReference type="ChEBI" id="CHEBI:29105"/>
    </cofactor>
    <text evidence="8">Binds 1 zinc ion per subunit.</text>
</comment>
<evidence type="ECO:0000256" key="2">
    <source>
        <dbReference type="ARBA" id="ARBA00006745"/>
    </source>
</evidence>
<comment type="pathway">
    <text evidence="1 8">Purine metabolism; guanine degradation; xanthine from guanine: step 1/1.</text>
</comment>
<gene>
    <name evidence="10" type="primary">guaD</name>
    <name evidence="10" type="ORF">RM530_12140</name>
</gene>
<dbReference type="Pfam" id="PF01979">
    <property type="entry name" value="Amidohydro_1"/>
    <property type="match status" value="1"/>
</dbReference>
<dbReference type="CDD" id="cd01303">
    <property type="entry name" value="GDEase"/>
    <property type="match status" value="1"/>
</dbReference>
<evidence type="ECO:0000256" key="8">
    <source>
        <dbReference type="RuleBase" id="RU366009"/>
    </source>
</evidence>
<evidence type="ECO:0000256" key="4">
    <source>
        <dbReference type="ARBA" id="ARBA00022723"/>
    </source>
</evidence>
<protein>
    <recommendedName>
        <fullName evidence="3 7">Guanine deaminase</fullName>
        <shortName evidence="8">Guanase</shortName>
        <ecNumber evidence="3 7">3.5.4.3</ecNumber>
    </recommendedName>
    <alternativeName>
        <fullName evidence="8">Guanine aminohydrolase</fullName>
    </alternativeName>
</protein>
<dbReference type="InterPro" id="IPR032466">
    <property type="entry name" value="Metal_Hydrolase"/>
</dbReference>
<name>A0ABU2WJQ7_9GAMM</name>
<evidence type="ECO:0000313" key="10">
    <source>
        <dbReference type="EMBL" id="MDT0498108.1"/>
    </source>
</evidence>
<evidence type="ECO:0000259" key="9">
    <source>
        <dbReference type="Pfam" id="PF01979"/>
    </source>
</evidence>
<accession>A0ABU2WJQ7</accession>
<comment type="catalytic activity">
    <reaction evidence="8">
        <text>guanine + H2O + H(+) = xanthine + NH4(+)</text>
        <dbReference type="Rhea" id="RHEA:14665"/>
        <dbReference type="ChEBI" id="CHEBI:15377"/>
        <dbReference type="ChEBI" id="CHEBI:15378"/>
        <dbReference type="ChEBI" id="CHEBI:16235"/>
        <dbReference type="ChEBI" id="CHEBI:17712"/>
        <dbReference type="ChEBI" id="CHEBI:28938"/>
        <dbReference type="EC" id="3.5.4.3"/>
    </reaction>
</comment>
<organism evidence="10 11">
    <name type="scientific">Banduia mediterranea</name>
    <dbReference type="NCBI Taxonomy" id="3075609"/>
    <lineage>
        <taxon>Bacteria</taxon>
        <taxon>Pseudomonadati</taxon>
        <taxon>Pseudomonadota</taxon>
        <taxon>Gammaproteobacteria</taxon>
        <taxon>Nevskiales</taxon>
        <taxon>Algiphilaceae</taxon>
        <taxon>Banduia</taxon>
    </lineage>
</organism>
<dbReference type="Gene3D" id="3.20.20.140">
    <property type="entry name" value="Metal-dependent hydrolases"/>
    <property type="match status" value="1"/>
</dbReference>
<comment type="caution">
    <text evidence="10">The sequence shown here is derived from an EMBL/GenBank/DDBJ whole genome shotgun (WGS) entry which is preliminary data.</text>
</comment>
<evidence type="ECO:0000256" key="7">
    <source>
        <dbReference type="NCBIfam" id="TIGR02967"/>
    </source>
</evidence>
<dbReference type="InterPro" id="IPR051607">
    <property type="entry name" value="Metallo-dep_hydrolases"/>
</dbReference>
<proteinExistence type="inferred from homology"/>
<comment type="similarity">
    <text evidence="2 8">Belongs to the metallo-dependent hydrolases superfamily. ATZ/TRZ family.</text>
</comment>
<keyword evidence="11" id="KW-1185">Reference proteome</keyword>
<dbReference type="SUPFAM" id="SSF51556">
    <property type="entry name" value="Metallo-dependent hydrolases"/>
    <property type="match status" value="1"/>
</dbReference>
<keyword evidence="6 8" id="KW-0862">Zinc</keyword>
<dbReference type="RefSeq" id="WP_311365500.1">
    <property type="nucleotide sequence ID" value="NZ_JAVRIC010000017.1"/>
</dbReference>
<dbReference type="InterPro" id="IPR011059">
    <property type="entry name" value="Metal-dep_hydrolase_composite"/>
</dbReference>
<dbReference type="PANTHER" id="PTHR11271:SF6">
    <property type="entry name" value="GUANINE DEAMINASE"/>
    <property type="match status" value="1"/>
</dbReference>
<dbReference type="NCBIfam" id="NF006679">
    <property type="entry name" value="PRK09228.1"/>
    <property type="match status" value="1"/>
</dbReference>